<keyword evidence="2" id="KW-1185">Reference proteome</keyword>
<evidence type="ECO:0008006" key="3">
    <source>
        <dbReference type="Google" id="ProtNLM"/>
    </source>
</evidence>
<sequence length="261" mass="28749">MSHPRPVLTLTKDQIAAHTFPNKPPPGPLDAPDIVFPVLERPESAAISPDGKLAAYATRTTLRCINQAGKVLWQYQFTDKTKGYMNYVAEAQFSLDGKVVWFYRPDCGLFGDSLTDQLLALNADTGSIISQVDLGSTGHGAQFHAHSNNKVLLLDVGEGQDGSPLFAFYLDDDNSIVLSRCDWCQDRLIDTFPDGNSVWLWMRQMRVLCFTPSPMGGILGKISLGEFGEEDALNFHPWPGGYLDGNFAMVNVYGECEQPGK</sequence>
<dbReference type="SUPFAM" id="SSF50998">
    <property type="entry name" value="Quinoprotein alcohol dehydrogenase-like"/>
    <property type="match status" value="1"/>
</dbReference>
<evidence type="ECO:0000313" key="1">
    <source>
        <dbReference type="EMBL" id="PGH10708.1"/>
    </source>
</evidence>
<proteinExistence type="predicted"/>
<comment type="caution">
    <text evidence="1">The sequence shown here is derived from an EMBL/GenBank/DDBJ whole genome shotgun (WGS) entry which is preliminary data.</text>
</comment>
<reference evidence="1 2" key="1">
    <citation type="submission" date="2017-10" db="EMBL/GenBank/DDBJ databases">
        <title>Comparative genomics in systemic dimorphic fungi from Ajellomycetaceae.</title>
        <authorList>
            <person name="Munoz J.F."/>
            <person name="Mcewen J.G."/>
            <person name="Clay O.K."/>
            <person name="Cuomo C.A."/>
        </authorList>
    </citation>
    <scope>NUCLEOTIDE SEQUENCE [LARGE SCALE GENOMIC DNA]</scope>
    <source>
        <strain evidence="1 2">UAMH5409</strain>
    </source>
</reference>
<dbReference type="EMBL" id="PDNB01000083">
    <property type="protein sequence ID" value="PGH10708.1"/>
    <property type="molecule type" value="Genomic_DNA"/>
</dbReference>
<dbReference type="STRING" id="1447875.A0A2B7XQ30"/>
<organism evidence="1 2">
    <name type="scientific">Helicocarpus griseus UAMH5409</name>
    <dbReference type="NCBI Taxonomy" id="1447875"/>
    <lineage>
        <taxon>Eukaryota</taxon>
        <taxon>Fungi</taxon>
        <taxon>Dikarya</taxon>
        <taxon>Ascomycota</taxon>
        <taxon>Pezizomycotina</taxon>
        <taxon>Eurotiomycetes</taxon>
        <taxon>Eurotiomycetidae</taxon>
        <taxon>Onygenales</taxon>
        <taxon>Ajellomycetaceae</taxon>
        <taxon>Helicocarpus</taxon>
    </lineage>
</organism>
<evidence type="ECO:0000313" key="2">
    <source>
        <dbReference type="Proteomes" id="UP000223968"/>
    </source>
</evidence>
<dbReference type="Proteomes" id="UP000223968">
    <property type="component" value="Unassembled WGS sequence"/>
</dbReference>
<gene>
    <name evidence="1" type="ORF">AJ79_05299</name>
</gene>
<dbReference type="InterPro" id="IPR011047">
    <property type="entry name" value="Quinoprotein_ADH-like_sf"/>
</dbReference>
<dbReference type="AlphaFoldDB" id="A0A2B7XQ30"/>
<accession>A0A2B7XQ30</accession>
<dbReference type="Gene3D" id="2.130.10.10">
    <property type="entry name" value="YVTN repeat-like/Quinoprotein amine dehydrogenase"/>
    <property type="match status" value="1"/>
</dbReference>
<dbReference type="OrthoDB" id="4965730at2759"/>
<protein>
    <recommendedName>
        <fullName evidence="3">Dipeptidylpeptidase IV N-terminal domain-containing protein</fullName>
    </recommendedName>
</protein>
<name>A0A2B7XQ30_9EURO</name>
<dbReference type="InterPro" id="IPR015943">
    <property type="entry name" value="WD40/YVTN_repeat-like_dom_sf"/>
</dbReference>